<evidence type="ECO:0000256" key="3">
    <source>
        <dbReference type="ARBA" id="ARBA00014185"/>
    </source>
</evidence>
<evidence type="ECO:0000256" key="4">
    <source>
        <dbReference type="ARBA" id="ARBA00022679"/>
    </source>
</evidence>
<dbReference type="PANTHER" id="PTHR11138:SF5">
    <property type="entry name" value="METHIONYL-TRNA FORMYLTRANSFERASE, MITOCHONDRIAL"/>
    <property type="match status" value="1"/>
</dbReference>
<keyword evidence="9" id="KW-1185">Reference proteome</keyword>
<dbReference type="Pfam" id="PF02911">
    <property type="entry name" value="Formyl_trans_C"/>
    <property type="match status" value="1"/>
</dbReference>
<evidence type="ECO:0000313" key="9">
    <source>
        <dbReference type="Proteomes" id="UP000789759"/>
    </source>
</evidence>
<dbReference type="Pfam" id="PF00551">
    <property type="entry name" value="Formyl_trans_N"/>
    <property type="match status" value="1"/>
</dbReference>
<comment type="similarity">
    <text evidence="1">Belongs to the Fmt family.</text>
</comment>
<dbReference type="InterPro" id="IPR005793">
    <property type="entry name" value="Formyl_trans_C"/>
</dbReference>
<dbReference type="GO" id="GO:0005739">
    <property type="term" value="C:mitochondrion"/>
    <property type="evidence" value="ECO:0007669"/>
    <property type="project" value="TreeGrafter"/>
</dbReference>
<accession>A0A9N8ZPB1</accession>
<proteinExistence type="inferred from homology"/>
<dbReference type="EC" id="2.1.2.9" evidence="2"/>
<dbReference type="SUPFAM" id="SSF53328">
    <property type="entry name" value="Formyltransferase"/>
    <property type="match status" value="1"/>
</dbReference>
<protein>
    <recommendedName>
        <fullName evidence="3">Methionyl-tRNA formyltransferase, mitochondrial</fullName>
        <ecNumber evidence="2">2.1.2.9</ecNumber>
    </recommendedName>
</protein>
<dbReference type="InterPro" id="IPR005794">
    <property type="entry name" value="Fmt"/>
</dbReference>
<dbReference type="InterPro" id="IPR011034">
    <property type="entry name" value="Formyl_transferase-like_C_sf"/>
</dbReference>
<feature type="domain" description="Formyl transferase N-terminal" evidence="6">
    <location>
        <begin position="92"/>
        <end position="194"/>
    </location>
</feature>
<evidence type="ECO:0000259" key="7">
    <source>
        <dbReference type="Pfam" id="PF02911"/>
    </source>
</evidence>
<dbReference type="SUPFAM" id="SSF50486">
    <property type="entry name" value="FMT C-terminal domain-like"/>
    <property type="match status" value="1"/>
</dbReference>
<dbReference type="GO" id="GO:0004479">
    <property type="term" value="F:methionyl-tRNA formyltransferase activity"/>
    <property type="evidence" value="ECO:0007669"/>
    <property type="project" value="UniProtKB-EC"/>
</dbReference>
<evidence type="ECO:0000259" key="6">
    <source>
        <dbReference type="Pfam" id="PF00551"/>
    </source>
</evidence>
<evidence type="ECO:0000256" key="5">
    <source>
        <dbReference type="ARBA" id="ARBA00022917"/>
    </source>
</evidence>
<evidence type="ECO:0000256" key="1">
    <source>
        <dbReference type="ARBA" id="ARBA00010699"/>
    </source>
</evidence>
<evidence type="ECO:0000256" key="2">
    <source>
        <dbReference type="ARBA" id="ARBA00012261"/>
    </source>
</evidence>
<dbReference type="NCBIfam" id="TIGR00460">
    <property type="entry name" value="fmt"/>
    <property type="match status" value="1"/>
</dbReference>
<gene>
    <name evidence="8" type="ORF">CPELLU_LOCUS2513</name>
</gene>
<dbReference type="CDD" id="cd08646">
    <property type="entry name" value="FMT_core_Met-tRNA-FMT_N"/>
    <property type="match status" value="1"/>
</dbReference>
<name>A0A9N8ZPB1_9GLOM</name>
<sequence length="388" mass="43658">MTNLKKESNGINSFVKSIEVVVPPDRRTGRGLKNITQSIVDVNIPFMKKLFFCEEGMANNNLAIHEAPPKTLKDWKIPKPRDLEAIHLDIDRFDIGVVVSFGYFLAPVILESFTKGSMNVHPSLLPKYRGAAPIQYAILNGDQETGITIQELHHEIFDAGKILRQISVAIPSESTYLSLESILAAEGAELLVDTLQYLDYFQANAQEQDVTKVTKAPKIPKDMAEIKWNQITADKLDKLYRAISHQYALTTNFIEKRIQLHNTSLPSEHKQQNIRNKIATTNYSPGTIIYDSKSLDSIYIICNDDKLIECRSVKMEGKNEISVKDWINGYGVEIPGFAQNLEFCGALYDFEDHLSSGEQEMFPSNYIEIINKGGGNSEGNEIKNKLKS</sequence>
<dbReference type="PANTHER" id="PTHR11138">
    <property type="entry name" value="METHIONYL-TRNA FORMYLTRANSFERASE"/>
    <property type="match status" value="1"/>
</dbReference>
<dbReference type="Proteomes" id="UP000789759">
    <property type="component" value="Unassembled WGS sequence"/>
</dbReference>
<dbReference type="Gene3D" id="3.40.50.12230">
    <property type="match status" value="1"/>
</dbReference>
<dbReference type="OrthoDB" id="10268103at2759"/>
<organism evidence="8 9">
    <name type="scientific">Cetraspora pellucida</name>
    <dbReference type="NCBI Taxonomy" id="1433469"/>
    <lineage>
        <taxon>Eukaryota</taxon>
        <taxon>Fungi</taxon>
        <taxon>Fungi incertae sedis</taxon>
        <taxon>Mucoromycota</taxon>
        <taxon>Glomeromycotina</taxon>
        <taxon>Glomeromycetes</taxon>
        <taxon>Diversisporales</taxon>
        <taxon>Gigasporaceae</taxon>
        <taxon>Cetraspora</taxon>
    </lineage>
</organism>
<reference evidence="8" key="1">
    <citation type="submission" date="2021-06" db="EMBL/GenBank/DDBJ databases">
        <authorList>
            <person name="Kallberg Y."/>
            <person name="Tangrot J."/>
            <person name="Rosling A."/>
        </authorList>
    </citation>
    <scope>NUCLEOTIDE SEQUENCE</scope>
    <source>
        <strain evidence="8">FL966</strain>
    </source>
</reference>
<evidence type="ECO:0000313" key="8">
    <source>
        <dbReference type="EMBL" id="CAG8502383.1"/>
    </source>
</evidence>
<dbReference type="InterPro" id="IPR036477">
    <property type="entry name" value="Formyl_transf_N_sf"/>
</dbReference>
<dbReference type="InterPro" id="IPR041711">
    <property type="entry name" value="Met-tRNA-FMT_N"/>
</dbReference>
<dbReference type="AlphaFoldDB" id="A0A9N8ZPB1"/>
<feature type="domain" description="Formyl transferase C-terminal" evidence="7">
    <location>
        <begin position="218"/>
        <end position="330"/>
    </location>
</feature>
<dbReference type="InterPro" id="IPR002376">
    <property type="entry name" value="Formyl_transf_N"/>
</dbReference>
<comment type="caution">
    <text evidence="8">The sequence shown here is derived from an EMBL/GenBank/DDBJ whole genome shotgun (WGS) entry which is preliminary data.</text>
</comment>
<keyword evidence="4" id="KW-0808">Transferase</keyword>
<dbReference type="EMBL" id="CAJVQA010001098">
    <property type="protein sequence ID" value="CAG8502383.1"/>
    <property type="molecule type" value="Genomic_DNA"/>
</dbReference>
<keyword evidence="5" id="KW-0648">Protein biosynthesis</keyword>